<evidence type="ECO:0000256" key="2">
    <source>
        <dbReference type="SAM" id="MobiDB-lite"/>
    </source>
</evidence>
<gene>
    <name evidence="3" type="ORF">BDFB_011708</name>
</gene>
<keyword evidence="1" id="KW-0175">Coiled coil</keyword>
<keyword evidence="4" id="KW-1185">Reference proteome</keyword>
<evidence type="ECO:0000313" key="4">
    <source>
        <dbReference type="Proteomes" id="UP000292052"/>
    </source>
</evidence>
<protein>
    <submittedName>
        <fullName evidence="3">Coiled-coil domain-containing protein 151</fullName>
    </submittedName>
</protein>
<dbReference type="STRING" id="1661398.A0A482W883"/>
<reference evidence="3 4" key="1">
    <citation type="submission" date="2017-03" db="EMBL/GenBank/DDBJ databases">
        <title>Genome of the blue death feigning beetle - Asbolus verrucosus.</title>
        <authorList>
            <person name="Rider S.D."/>
        </authorList>
    </citation>
    <scope>NUCLEOTIDE SEQUENCE [LARGE SCALE GENOMIC DNA]</scope>
    <source>
        <strain evidence="3">Butters</strain>
        <tissue evidence="3">Head and leg muscle</tissue>
    </source>
</reference>
<name>A0A482W883_ASBVE</name>
<dbReference type="OrthoDB" id="10255247at2759"/>
<feature type="region of interest" description="Disordered" evidence="2">
    <location>
        <begin position="291"/>
        <end position="310"/>
    </location>
</feature>
<dbReference type="AlphaFoldDB" id="A0A482W883"/>
<dbReference type="GO" id="GO:0035253">
    <property type="term" value="C:ciliary rootlet"/>
    <property type="evidence" value="ECO:0007669"/>
    <property type="project" value="TreeGrafter"/>
</dbReference>
<feature type="compositionally biased region" description="Pro residues" evidence="2">
    <location>
        <begin position="496"/>
        <end position="510"/>
    </location>
</feature>
<feature type="coiled-coil region" evidence="1">
    <location>
        <begin position="186"/>
        <end position="227"/>
    </location>
</feature>
<dbReference type="InterPro" id="IPR033192">
    <property type="entry name" value="ODAD3"/>
</dbReference>
<dbReference type="GO" id="GO:0036064">
    <property type="term" value="C:ciliary basal body"/>
    <property type="evidence" value="ECO:0007669"/>
    <property type="project" value="TreeGrafter"/>
</dbReference>
<dbReference type="GO" id="GO:0003341">
    <property type="term" value="P:cilium movement"/>
    <property type="evidence" value="ECO:0007669"/>
    <property type="project" value="InterPro"/>
</dbReference>
<feature type="region of interest" description="Disordered" evidence="2">
    <location>
        <begin position="493"/>
        <end position="521"/>
    </location>
</feature>
<dbReference type="PANTHER" id="PTHR46518:SF1">
    <property type="entry name" value="OUTER DYNEIN ARM-DOCKING COMPLEX SUBUNIT 3"/>
    <property type="match status" value="1"/>
</dbReference>
<organism evidence="3 4">
    <name type="scientific">Asbolus verrucosus</name>
    <name type="common">Desert ironclad beetle</name>
    <dbReference type="NCBI Taxonomy" id="1661398"/>
    <lineage>
        <taxon>Eukaryota</taxon>
        <taxon>Metazoa</taxon>
        <taxon>Ecdysozoa</taxon>
        <taxon>Arthropoda</taxon>
        <taxon>Hexapoda</taxon>
        <taxon>Insecta</taxon>
        <taxon>Pterygota</taxon>
        <taxon>Neoptera</taxon>
        <taxon>Endopterygota</taxon>
        <taxon>Coleoptera</taxon>
        <taxon>Polyphaga</taxon>
        <taxon>Cucujiformia</taxon>
        <taxon>Tenebrionidae</taxon>
        <taxon>Pimeliinae</taxon>
        <taxon>Asbolus</taxon>
    </lineage>
</organism>
<dbReference type="PANTHER" id="PTHR46518">
    <property type="entry name" value="COILED-COIL DOMAIN-CONTAINING PROTEIN 151"/>
    <property type="match status" value="1"/>
</dbReference>
<comment type="caution">
    <text evidence="3">The sequence shown here is derived from an EMBL/GenBank/DDBJ whole genome shotgun (WGS) entry which is preliminary data.</text>
</comment>
<dbReference type="Proteomes" id="UP000292052">
    <property type="component" value="Unassembled WGS sequence"/>
</dbReference>
<dbReference type="EMBL" id="QDEB01021233">
    <property type="protein sequence ID" value="RZC40977.1"/>
    <property type="molecule type" value="Genomic_DNA"/>
</dbReference>
<feature type="coiled-coil region" evidence="1">
    <location>
        <begin position="343"/>
        <end position="377"/>
    </location>
</feature>
<evidence type="ECO:0000256" key="1">
    <source>
        <dbReference type="SAM" id="Coils"/>
    </source>
</evidence>
<proteinExistence type="predicted"/>
<feature type="coiled-coil region" evidence="1">
    <location>
        <begin position="45"/>
        <end position="79"/>
    </location>
</feature>
<dbReference type="GO" id="GO:0036158">
    <property type="term" value="P:outer dynein arm assembly"/>
    <property type="evidence" value="ECO:0007669"/>
    <property type="project" value="InterPro"/>
</dbReference>
<evidence type="ECO:0000313" key="3">
    <source>
        <dbReference type="EMBL" id="RZC40977.1"/>
    </source>
</evidence>
<sequence>MKEEKDNPGEGASADINKQMLEIKKKIQLSEGQRKAAFEDCEAERKANVEEIHTLKKEIKELVKQLKDTKQDTASLKSLGKKLEAIVGPYDTKTTEEIRGLLDLQIVDRSKALNLVRYKIKKKQSLLAQLGKEYQTLLSQKALKEVAEKVDKPARKATCDLQNSIHAVEVQLREANHIYVRYGDIKKSLQKDSARFESNIKRIEEELEEQNSDINKLQQVMNEATRKRGKARGHLLHEEKIAMATANSRERQATEGKRLVAVRKQELELLEKRIFPTGKLQIRSTATVGTAEDAVPVTDEETPETPSPPEATLTKAFEVLKQATGATNSDEVLQRFSAQKDTFMRLIQLRKKSETQKRQLEKNLEDLNTQLEYFKYAEVKETERKSVKMDQTQNLIEEEEKRSQKAHTVKAIKDKTKETILRALRELHSCITPLFIPRDDALQILKEIDKDLREILEKIKRDNIENAVEENVVTVDGVEEKWLPAPYSGLVRRTPLPQPGASPAPPPPPGSDDEEEVPTRTYLKRQAQLVVDAKSRRKNVRLQPQKRN</sequence>
<dbReference type="GO" id="GO:0097542">
    <property type="term" value="C:ciliary tip"/>
    <property type="evidence" value="ECO:0007669"/>
    <property type="project" value="TreeGrafter"/>
</dbReference>
<accession>A0A482W883</accession>